<keyword evidence="4 9" id="KW-0488">Methylation</keyword>
<accession>A0AAD1C5W1</accession>
<dbReference type="GO" id="GO:0005886">
    <property type="term" value="C:plasma membrane"/>
    <property type="evidence" value="ECO:0007669"/>
    <property type="project" value="UniProtKB-SubCell"/>
</dbReference>
<comment type="function">
    <text evidence="9">Component of the type II secretion system required for the energy-dependent secretion of extracellular factors such as proteases and toxins from the periplasm.</text>
</comment>
<keyword evidence="8 9" id="KW-0472">Membrane</keyword>
<dbReference type="AlphaFoldDB" id="A0AAD1C5W1"/>
<evidence type="ECO:0000256" key="7">
    <source>
        <dbReference type="ARBA" id="ARBA00022989"/>
    </source>
</evidence>
<dbReference type="KEGG" id="pfuw:KF707C_50440"/>
<organism evidence="11 12">
    <name type="scientific">Metapseudomonas furukawaii</name>
    <name type="common">Pseudomonas furukawaii</name>
    <dbReference type="NCBI Taxonomy" id="1149133"/>
    <lineage>
        <taxon>Bacteria</taxon>
        <taxon>Pseudomonadati</taxon>
        <taxon>Pseudomonadota</taxon>
        <taxon>Gammaproteobacteria</taxon>
        <taxon>Pseudomonadales</taxon>
        <taxon>Pseudomonadaceae</taxon>
        <taxon>Metapseudomonas</taxon>
    </lineage>
</organism>
<dbReference type="EMBL" id="AP014862">
    <property type="protein sequence ID" value="BAU76732.1"/>
    <property type="molecule type" value="Genomic_DNA"/>
</dbReference>
<evidence type="ECO:0000256" key="8">
    <source>
        <dbReference type="ARBA" id="ARBA00023136"/>
    </source>
</evidence>
<comment type="subcellular location">
    <subcellularLocation>
        <location evidence="1 9">Cell inner membrane</location>
        <topology evidence="1 9">Single-pass membrane protein</topology>
    </subcellularLocation>
</comment>
<name>A0AAD1C5W1_METFU</name>
<dbReference type="PROSITE" id="PS00409">
    <property type="entry name" value="PROKAR_NTER_METHYL"/>
    <property type="match status" value="1"/>
</dbReference>
<evidence type="ECO:0000313" key="12">
    <source>
        <dbReference type="Proteomes" id="UP000218554"/>
    </source>
</evidence>
<dbReference type="GO" id="GO:0015627">
    <property type="term" value="C:type II protein secretion system complex"/>
    <property type="evidence" value="ECO:0007669"/>
    <property type="project" value="UniProtKB-UniRule"/>
</dbReference>
<reference evidence="11 12" key="2">
    <citation type="journal article" date="2017" name="Int. J. Syst. Evol. Microbiol.">
        <title>Pseudomonas furukawaii sp. nov., a polychlorinated biphenyl-degrading bacterium isolated from biphenyl-contaminated soil in Japan.</title>
        <authorList>
            <person name="Kimura N."/>
            <person name="Watanabe T."/>
            <person name="Suenaga H."/>
            <person name="Fujihara H."/>
            <person name="Futagami T."/>
            <person name="Goto M."/>
            <person name="Hanada S."/>
            <person name="Hirose J."/>
        </authorList>
    </citation>
    <scope>NUCLEOTIDE SEQUENCE [LARGE SCALE GENOMIC DNA]</scope>
    <source>
        <strain evidence="12">DSM 10086 / NBRC 110670 / KF707</strain>
    </source>
</reference>
<dbReference type="PANTHER" id="PTHR38779:SF2">
    <property type="entry name" value="TYPE II SECRETION SYSTEM PROTEIN I-RELATED"/>
    <property type="match status" value="1"/>
</dbReference>
<evidence type="ECO:0000256" key="9">
    <source>
        <dbReference type="RuleBase" id="RU368030"/>
    </source>
</evidence>
<sequence length="125" mass="13364">MNSPEHAAGFTLLEVMVALAILATLSVALYSAAGHIAGTSSALTERGLAQWLADNRMNELRCGLERPRAGLQQERITFAGREWLLFSETGGARSPHLLRVALDVALPGTPPRQRAHLEGLLGDAP</sequence>
<keyword evidence="6 9" id="KW-0812">Transmembrane</keyword>
<evidence type="ECO:0000256" key="6">
    <source>
        <dbReference type="ARBA" id="ARBA00022692"/>
    </source>
</evidence>
<dbReference type="Pfam" id="PF02501">
    <property type="entry name" value="T2SSI"/>
    <property type="match status" value="1"/>
</dbReference>
<feature type="domain" description="Type II secretion system protein GspI C-terminal" evidence="10">
    <location>
        <begin position="43"/>
        <end position="121"/>
    </location>
</feature>
<comment type="PTM">
    <text evidence="9">Cleaved by prepilin peptidase.</text>
</comment>
<dbReference type="RefSeq" id="WP_003451836.1">
    <property type="nucleotide sequence ID" value="NZ_AJMR01000143.1"/>
</dbReference>
<evidence type="ECO:0000256" key="3">
    <source>
        <dbReference type="ARBA" id="ARBA00022475"/>
    </source>
</evidence>
<evidence type="ECO:0000259" key="10">
    <source>
        <dbReference type="Pfam" id="PF02501"/>
    </source>
</evidence>
<dbReference type="PANTHER" id="PTHR38779">
    <property type="entry name" value="TYPE II SECRETION SYSTEM PROTEIN I-RELATED"/>
    <property type="match status" value="1"/>
</dbReference>
<dbReference type="SUPFAM" id="SSF54523">
    <property type="entry name" value="Pili subunits"/>
    <property type="match status" value="2"/>
</dbReference>
<evidence type="ECO:0000313" key="11">
    <source>
        <dbReference type="EMBL" id="BAU76732.1"/>
    </source>
</evidence>
<dbReference type="InterPro" id="IPR045584">
    <property type="entry name" value="Pilin-like"/>
</dbReference>
<protein>
    <recommendedName>
        <fullName evidence="9">Type II secretion system protein I</fullName>
        <shortName evidence="9">T2SS minor pseudopilin I</shortName>
    </recommendedName>
</protein>
<dbReference type="Pfam" id="PF07963">
    <property type="entry name" value="N_methyl"/>
    <property type="match status" value="1"/>
</dbReference>
<dbReference type="NCBIfam" id="TIGR01707">
    <property type="entry name" value="gspI"/>
    <property type="match status" value="1"/>
</dbReference>
<keyword evidence="12" id="KW-1185">Reference proteome</keyword>
<reference evidence="12" key="1">
    <citation type="submission" date="2015-05" db="EMBL/GenBank/DDBJ databases">
        <title>Draft genome sequencing of a biphenyl-degrading bacterium, Pseudomonas balearica KF707 (=NBRC110670).</title>
        <authorList>
            <person name="Kimura N."/>
            <person name="Hirose J."/>
            <person name="Watanabe T."/>
            <person name="Suenaga H."/>
            <person name="Fujihara H."/>
            <person name="Noguchi M."/>
            <person name="Hashimoto M."/>
            <person name="Shimodaira J."/>
            <person name="Tsuchikane K."/>
            <person name="Hosoyama A."/>
            <person name="Yamazoe A."/>
            <person name="Fujita N."/>
            <person name="Furukawa K."/>
        </authorList>
    </citation>
    <scope>NUCLEOTIDE SEQUENCE [LARGE SCALE GENOMIC DNA]</scope>
    <source>
        <strain evidence="12">DSM 10086 / NBRC 110670 / KF707</strain>
    </source>
</reference>
<comment type="similarity">
    <text evidence="2 9">Belongs to the GSP I family.</text>
</comment>
<gene>
    <name evidence="11" type="ORF">KF707C_50440</name>
</gene>
<dbReference type="InterPro" id="IPR012902">
    <property type="entry name" value="N_methyl_site"/>
</dbReference>
<evidence type="ECO:0000256" key="2">
    <source>
        <dbReference type="ARBA" id="ARBA00008358"/>
    </source>
</evidence>
<feature type="transmembrane region" description="Helical" evidence="9">
    <location>
        <begin position="12"/>
        <end position="33"/>
    </location>
</feature>
<keyword evidence="7 9" id="KW-1133">Transmembrane helix</keyword>
<evidence type="ECO:0000256" key="5">
    <source>
        <dbReference type="ARBA" id="ARBA00022519"/>
    </source>
</evidence>
<dbReference type="InterPro" id="IPR003413">
    <property type="entry name" value="T2SS_GspI_C"/>
</dbReference>
<dbReference type="Proteomes" id="UP000218554">
    <property type="component" value="Chromosome"/>
</dbReference>
<dbReference type="GO" id="GO:0015628">
    <property type="term" value="P:protein secretion by the type II secretion system"/>
    <property type="evidence" value="ECO:0007669"/>
    <property type="project" value="UniProtKB-UniRule"/>
</dbReference>
<dbReference type="NCBIfam" id="TIGR02532">
    <property type="entry name" value="IV_pilin_GFxxxE"/>
    <property type="match status" value="1"/>
</dbReference>
<keyword evidence="5 9" id="KW-0997">Cell inner membrane</keyword>
<evidence type="ECO:0000256" key="4">
    <source>
        <dbReference type="ARBA" id="ARBA00022481"/>
    </source>
</evidence>
<evidence type="ECO:0000256" key="1">
    <source>
        <dbReference type="ARBA" id="ARBA00004377"/>
    </source>
</evidence>
<comment type="subunit">
    <text evidence="9">Type II secretion is composed of four main components: the outer membrane complex, the inner membrane complex, the cytoplasmic secretion ATPase and the periplasm-spanning pseudopilus.</text>
</comment>
<dbReference type="Gene3D" id="3.30.1300.30">
    <property type="entry name" value="GSPII I/J protein-like"/>
    <property type="match status" value="1"/>
</dbReference>
<dbReference type="InterPro" id="IPR010052">
    <property type="entry name" value="T2SS_protein-GspI"/>
</dbReference>
<proteinExistence type="inferred from homology"/>
<keyword evidence="3" id="KW-1003">Cell membrane</keyword>